<feature type="transmembrane region" description="Helical" evidence="2">
    <location>
        <begin position="89"/>
        <end position="111"/>
    </location>
</feature>
<dbReference type="InterPro" id="IPR056544">
    <property type="entry name" value="Ig_POM152"/>
</dbReference>
<evidence type="ECO:0000256" key="1">
    <source>
        <dbReference type="SAM" id="MobiDB-lite"/>
    </source>
</evidence>
<dbReference type="InterPro" id="IPR037701">
    <property type="entry name" value="Pom152"/>
</dbReference>
<feature type="domain" description="Nucleoporin POM152 Ig-like" evidence="5">
    <location>
        <begin position="438"/>
        <end position="536"/>
    </location>
</feature>
<gene>
    <name evidence="8" type="ORF">BD410DRAFT_782006</name>
</gene>
<keyword evidence="2" id="KW-0812">Transmembrane</keyword>
<feature type="domain" description="Nucleoporin POM152 first Ig-like" evidence="6">
    <location>
        <begin position="158"/>
        <end position="306"/>
    </location>
</feature>
<dbReference type="GO" id="GO:0070762">
    <property type="term" value="C:nuclear pore transmembrane ring"/>
    <property type="evidence" value="ECO:0007669"/>
    <property type="project" value="TreeGrafter"/>
</dbReference>
<evidence type="ECO:0000313" key="9">
    <source>
        <dbReference type="Proteomes" id="UP000294933"/>
    </source>
</evidence>
<feature type="domain" description="Nucleoporin POM152 N-terminal transmembrane" evidence="4">
    <location>
        <begin position="23"/>
        <end position="107"/>
    </location>
</feature>
<dbReference type="InterPro" id="IPR056543">
    <property type="entry name" value="Ig-like_POM152_9th"/>
</dbReference>
<keyword evidence="2" id="KW-1133">Transmembrane helix</keyword>
<dbReference type="VEuPathDB" id="FungiDB:BD410DRAFT_782006"/>
<dbReference type="PANTHER" id="PTHR28206:SF1">
    <property type="entry name" value="NUCLEOPORIN POM152"/>
    <property type="match status" value="1"/>
</dbReference>
<evidence type="ECO:0000259" key="5">
    <source>
        <dbReference type="Pfam" id="PF24312"/>
    </source>
</evidence>
<feature type="compositionally biased region" description="Acidic residues" evidence="1">
    <location>
        <begin position="234"/>
        <end position="248"/>
    </location>
</feature>
<dbReference type="STRING" id="50990.A0A4Y7QK75"/>
<dbReference type="Pfam" id="PF24527">
    <property type="entry name" value="Ig-like_Pom152_9"/>
    <property type="match status" value="1"/>
</dbReference>
<feature type="domain" description="Nucleoporin POM152 immunoglobulin-like" evidence="3">
    <location>
        <begin position="541"/>
        <end position="642"/>
    </location>
</feature>
<dbReference type="PANTHER" id="PTHR28206">
    <property type="entry name" value="NUCLEOPORIN POM152"/>
    <property type="match status" value="1"/>
</dbReference>
<dbReference type="GO" id="GO:0006606">
    <property type="term" value="P:protein import into nucleus"/>
    <property type="evidence" value="ECO:0007669"/>
    <property type="project" value="TreeGrafter"/>
</dbReference>
<dbReference type="Proteomes" id="UP000294933">
    <property type="component" value="Unassembled WGS sequence"/>
</dbReference>
<dbReference type="EMBL" id="ML170158">
    <property type="protein sequence ID" value="TDL28053.1"/>
    <property type="molecule type" value="Genomic_DNA"/>
</dbReference>
<dbReference type="InterPro" id="IPR056542">
    <property type="entry name" value="Ig-like_POM152_1st"/>
</dbReference>
<dbReference type="InterPro" id="IPR056541">
    <property type="entry name" value="Ig-like_POM152"/>
</dbReference>
<keyword evidence="9" id="KW-1185">Reference proteome</keyword>
<evidence type="ECO:0000259" key="3">
    <source>
        <dbReference type="Pfam" id="PF23664"/>
    </source>
</evidence>
<dbReference type="Pfam" id="PF24312">
    <property type="entry name" value="Ig-like_POM152"/>
    <property type="match status" value="2"/>
</dbReference>
<feature type="domain" description="Nucleoporin POM152 ninth Ig-like" evidence="7">
    <location>
        <begin position="1080"/>
        <end position="1153"/>
    </location>
</feature>
<dbReference type="GO" id="GO:0017056">
    <property type="term" value="F:structural constituent of nuclear pore"/>
    <property type="evidence" value="ECO:0007669"/>
    <property type="project" value="InterPro"/>
</dbReference>
<evidence type="ECO:0000256" key="2">
    <source>
        <dbReference type="SAM" id="Phobius"/>
    </source>
</evidence>
<reference evidence="8 9" key="1">
    <citation type="submission" date="2018-06" db="EMBL/GenBank/DDBJ databases">
        <title>A transcriptomic atlas of mushroom development highlights an independent origin of complex multicellularity.</title>
        <authorList>
            <consortium name="DOE Joint Genome Institute"/>
            <person name="Krizsan K."/>
            <person name="Almasi E."/>
            <person name="Merenyi Z."/>
            <person name="Sahu N."/>
            <person name="Viragh M."/>
            <person name="Koszo T."/>
            <person name="Mondo S."/>
            <person name="Kiss B."/>
            <person name="Balint B."/>
            <person name="Kues U."/>
            <person name="Barry K."/>
            <person name="Hegedus J.C."/>
            <person name="Henrissat B."/>
            <person name="Johnson J."/>
            <person name="Lipzen A."/>
            <person name="Ohm R."/>
            <person name="Nagy I."/>
            <person name="Pangilinan J."/>
            <person name="Yan J."/>
            <person name="Xiong Y."/>
            <person name="Grigoriev I.V."/>
            <person name="Hibbett D.S."/>
            <person name="Nagy L.G."/>
        </authorList>
    </citation>
    <scope>NUCLEOTIDE SEQUENCE [LARGE SCALE GENOMIC DNA]</scope>
    <source>
        <strain evidence="8 9">SZMC22713</strain>
    </source>
</reference>
<dbReference type="OrthoDB" id="5529162at2759"/>
<name>A0A4Y7QK75_9AGAM</name>
<proteinExistence type="predicted"/>
<evidence type="ECO:0000259" key="6">
    <source>
        <dbReference type="Pfam" id="PF24519"/>
    </source>
</evidence>
<feature type="domain" description="Nucleoporin POM152 Ig-like" evidence="5">
    <location>
        <begin position="749"/>
        <end position="835"/>
    </location>
</feature>
<organism evidence="8 9">
    <name type="scientific">Rickenella mellea</name>
    <dbReference type="NCBI Taxonomy" id="50990"/>
    <lineage>
        <taxon>Eukaryota</taxon>
        <taxon>Fungi</taxon>
        <taxon>Dikarya</taxon>
        <taxon>Basidiomycota</taxon>
        <taxon>Agaricomycotina</taxon>
        <taxon>Agaricomycetes</taxon>
        <taxon>Hymenochaetales</taxon>
        <taxon>Rickenellaceae</taxon>
        <taxon>Rickenella</taxon>
    </lineage>
</organism>
<dbReference type="Pfam" id="PF24097">
    <property type="entry name" value="TMD_POM152"/>
    <property type="match status" value="1"/>
</dbReference>
<feature type="region of interest" description="Disordered" evidence="1">
    <location>
        <begin position="230"/>
        <end position="259"/>
    </location>
</feature>
<dbReference type="InterPro" id="IPR056540">
    <property type="entry name" value="TMD_POM152"/>
</dbReference>
<evidence type="ECO:0000259" key="4">
    <source>
        <dbReference type="Pfam" id="PF24097"/>
    </source>
</evidence>
<keyword evidence="2" id="KW-0472">Membrane</keyword>
<dbReference type="AlphaFoldDB" id="A0A4Y7QK75"/>
<evidence type="ECO:0008006" key="10">
    <source>
        <dbReference type="Google" id="ProtNLM"/>
    </source>
</evidence>
<dbReference type="GO" id="GO:0006999">
    <property type="term" value="P:nuclear pore organization"/>
    <property type="evidence" value="ECO:0007669"/>
    <property type="project" value="TreeGrafter"/>
</dbReference>
<dbReference type="Pfam" id="PF23664">
    <property type="entry name" value="Ig_Pom152"/>
    <property type="match status" value="2"/>
</dbReference>
<dbReference type="Pfam" id="PF24519">
    <property type="entry name" value="Ig-like_Pom152_1"/>
    <property type="match status" value="1"/>
</dbReference>
<accession>A0A4Y7QK75</accession>
<feature type="domain" description="Nucleoporin POM152 immunoglobulin-like" evidence="3">
    <location>
        <begin position="870"/>
        <end position="946"/>
    </location>
</feature>
<protein>
    <recommendedName>
        <fullName evidence="10">Nucleoporin Pom152</fullName>
    </recommendedName>
</protein>
<evidence type="ECO:0000259" key="7">
    <source>
        <dbReference type="Pfam" id="PF24527"/>
    </source>
</evidence>
<sequence length="1263" mass="139922">MTTSATNTANQPLQPRIPEKFLDVPSQRLYILSLGLLCQAIKIFDWFHNLFSSNGSGNLALKWIVTDGLFFLVLNQLRIRRLHYSKAIVLLQIFAFWFMDGLMFGGIQIAMSHYSLSETMQSFYSLSTTGRIVNVRDVIAGDARLKGAHTVRISPVSTAKLNPNGLPFCLTPPSNIVLIPVLLNNTKPTNIRYTITSLGSRKVETIDLNTNSIKAIENSLEDILQLNEKTDSSVSDENEDDWDADDLDVGALGPPGTSQLYRREDLEDSQSITFIKVTKPGIVKLERVVDSSSSNEARVFRNEVLVVPCPTAQFADDNISRGHDLRCAGSSEQLSIQVFGFPPLSLTWHKEINGRRQHMAVDGIQDNKEAQGPERLEIPLSLSLDAFGTHLYMLDTVSDAAGNSISLTAGRKALDHNQPAIGYSNNAVTRSLTVLRTPSMSFRQCGPGHPTSLLIGAEAPLTISANEADTKDAPWEVTVAYQPPSGETGHKPWKKRLTTQGEKRELTVRATAPGDYSILNVKGRICPGDVLSPDSCRVLEQPRPTAEIEWKRIHECSGDTGVSAYLVLHGKPPFQVSYRQKRDNEAAKDMVRSFQGSRGEITLQPESSGNYTYTFESLSDANYKGITLNGPSINQVVHPPASAHFVGASSAIGHKSINSCSGSIVNVDVNLRGKGPWNLDVQIVGPKGSEIVHLSDIRKARETLRLPIPRIIDEEGGSFQVDLFSIEDAYGCKKELAVPGITVNVRRVKPTAKFFAKDGKRAVTVLEGDIAQLPLRMSGDGPWRVRYRRSQPPGPATTSIVNTLNDHLRVREKGLYELLEVEDSQCPGSVVENEATFVVDWIPRPIAKLWPGTEVLYESSNGSYIRAPVCEGQEDHVDLELTGRPPFQVNYNVARDGEFGGTKLLDQPTISSIQHRTRFQLHTSEAGRIYYEVKQIGDATYPIAQNAQHVLPRLERLLLEQEVRARPAAYFQSSSRLSYCLDDAFGTRDSLATEGMIIMEGKPPFLLQLSIKNLAASEVHHQTIEIWDSHWQIDLPNYTFQSIGPHLVTIDSVSDASRCEPVVADPLKQSIWVDVAETAAIVPFDRREHFCVGDVTQFQLEGIPPWTIGFKTNRKYHEQIAKQSPLDLVQQQPGNFSVTSISHQNKKCKAMVDNINFEVHALPSAEVAHGGNRLENIHEGGQAQITFTLIGEPPFTFTYQRAELAKRKGTGKVLETHTVSGVTNNEYSIYSALEGTWTVTFISDKYCRYPLAQSESIGERNKR</sequence>
<evidence type="ECO:0000313" key="8">
    <source>
        <dbReference type="EMBL" id="TDL28053.1"/>
    </source>
</evidence>